<comment type="caution">
    <text evidence="1">The sequence shown here is derived from an EMBL/GenBank/DDBJ whole genome shotgun (WGS) entry which is preliminary data.</text>
</comment>
<evidence type="ECO:0000313" key="2">
    <source>
        <dbReference type="Proteomes" id="UP000765509"/>
    </source>
</evidence>
<gene>
    <name evidence="1" type="ORF">O181_035083</name>
</gene>
<evidence type="ECO:0000313" key="1">
    <source>
        <dbReference type="EMBL" id="MBW0495368.1"/>
    </source>
</evidence>
<proteinExistence type="predicted"/>
<accession>A0A9Q3H7Y6</accession>
<dbReference type="EMBL" id="AVOT02013056">
    <property type="protein sequence ID" value="MBW0495368.1"/>
    <property type="molecule type" value="Genomic_DNA"/>
</dbReference>
<sequence>MLRGQIAIKEYRGNMTIVHKAVNIHKFSYALSRWALANNLNNPAYFRLEYKTQIPIEGINITDMGTEFFEEVRESYKQDKNFHILISFPDKDCKDTAPVK</sequence>
<reference evidence="1" key="1">
    <citation type="submission" date="2021-03" db="EMBL/GenBank/DDBJ databases">
        <title>Draft genome sequence of rust myrtle Austropuccinia psidii MF-1, a brazilian biotype.</title>
        <authorList>
            <person name="Quecine M.C."/>
            <person name="Pachon D.M.R."/>
            <person name="Bonatelli M.L."/>
            <person name="Correr F.H."/>
            <person name="Franceschini L.M."/>
            <person name="Leite T.F."/>
            <person name="Margarido G.R.A."/>
            <person name="Almeida C.A."/>
            <person name="Ferrarezi J.A."/>
            <person name="Labate C.A."/>
        </authorList>
    </citation>
    <scope>NUCLEOTIDE SEQUENCE</scope>
    <source>
        <strain evidence="1">MF-1</strain>
    </source>
</reference>
<name>A0A9Q3H7Y6_9BASI</name>
<protein>
    <submittedName>
        <fullName evidence="1">Uncharacterized protein</fullName>
    </submittedName>
</protein>
<keyword evidence="2" id="KW-1185">Reference proteome</keyword>
<organism evidence="1 2">
    <name type="scientific">Austropuccinia psidii MF-1</name>
    <dbReference type="NCBI Taxonomy" id="1389203"/>
    <lineage>
        <taxon>Eukaryota</taxon>
        <taxon>Fungi</taxon>
        <taxon>Dikarya</taxon>
        <taxon>Basidiomycota</taxon>
        <taxon>Pucciniomycotina</taxon>
        <taxon>Pucciniomycetes</taxon>
        <taxon>Pucciniales</taxon>
        <taxon>Sphaerophragmiaceae</taxon>
        <taxon>Austropuccinia</taxon>
    </lineage>
</organism>
<dbReference type="Proteomes" id="UP000765509">
    <property type="component" value="Unassembled WGS sequence"/>
</dbReference>
<dbReference type="AlphaFoldDB" id="A0A9Q3H7Y6"/>